<dbReference type="InterPro" id="IPR019199">
    <property type="entry name" value="Virulence_VapD/CRISPR_Cas2"/>
</dbReference>
<accession>A0A644W8A1</accession>
<name>A0A644W8A1_9ZZZZ</name>
<dbReference type="GO" id="GO:0043571">
    <property type="term" value="P:maintenance of CRISPR repeat elements"/>
    <property type="evidence" value="ECO:0007669"/>
    <property type="project" value="InterPro"/>
</dbReference>
<evidence type="ECO:0000256" key="6">
    <source>
        <dbReference type="ARBA" id="ARBA00022842"/>
    </source>
</evidence>
<keyword evidence="4" id="KW-0255">Endonuclease</keyword>
<dbReference type="CDD" id="cd09725">
    <property type="entry name" value="Cas2_I_II_III"/>
    <property type="match status" value="1"/>
</dbReference>
<dbReference type="Pfam" id="PF09827">
    <property type="entry name" value="CRISPR_Cas2"/>
    <property type="match status" value="1"/>
</dbReference>
<organism evidence="8">
    <name type="scientific">bioreactor metagenome</name>
    <dbReference type="NCBI Taxonomy" id="1076179"/>
    <lineage>
        <taxon>unclassified sequences</taxon>
        <taxon>metagenomes</taxon>
        <taxon>ecological metagenomes</taxon>
    </lineage>
</organism>
<dbReference type="NCBIfam" id="TIGR01573">
    <property type="entry name" value="cas2"/>
    <property type="match status" value="1"/>
</dbReference>
<dbReference type="EMBL" id="VSSQ01000621">
    <property type="protein sequence ID" value="MPL98673.1"/>
    <property type="molecule type" value="Genomic_DNA"/>
</dbReference>
<keyword evidence="5 8" id="KW-0378">Hydrolase</keyword>
<keyword evidence="6" id="KW-0460">Magnesium</keyword>
<evidence type="ECO:0000256" key="1">
    <source>
        <dbReference type="ARBA" id="ARBA00001946"/>
    </source>
</evidence>
<dbReference type="Gene3D" id="3.30.70.240">
    <property type="match status" value="1"/>
</dbReference>
<proteinExistence type="inferred from homology"/>
<evidence type="ECO:0000256" key="5">
    <source>
        <dbReference type="ARBA" id="ARBA00022801"/>
    </source>
</evidence>
<dbReference type="InterPro" id="IPR021127">
    <property type="entry name" value="CRISPR_associated_Cas2"/>
</dbReference>
<protein>
    <submittedName>
        <fullName evidence="8">CRISPR-associated endoribonuclease Cas2</fullName>
        <ecNumber evidence="8">3.1.-.-</ecNumber>
    </submittedName>
</protein>
<keyword evidence="2" id="KW-0540">Nuclease</keyword>
<dbReference type="AlphaFoldDB" id="A0A644W8A1"/>
<dbReference type="GO" id="GO:0016787">
    <property type="term" value="F:hydrolase activity"/>
    <property type="evidence" value="ECO:0007669"/>
    <property type="project" value="UniProtKB-KW"/>
</dbReference>
<dbReference type="GO" id="GO:0004521">
    <property type="term" value="F:RNA endonuclease activity"/>
    <property type="evidence" value="ECO:0007669"/>
    <property type="project" value="InterPro"/>
</dbReference>
<keyword evidence="3" id="KW-0479">Metal-binding</keyword>
<dbReference type="GO" id="GO:0051607">
    <property type="term" value="P:defense response to virus"/>
    <property type="evidence" value="ECO:0007669"/>
    <property type="project" value="UniProtKB-KW"/>
</dbReference>
<evidence type="ECO:0000256" key="7">
    <source>
        <dbReference type="ARBA" id="ARBA00023118"/>
    </source>
</evidence>
<evidence type="ECO:0000256" key="4">
    <source>
        <dbReference type="ARBA" id="ARBA00022759"/>
    </source>
</evidence>
<dbReference type="PANTHER" id="PTHR34405:SF3">
    <property type="entry name" value="CRISPR-ASSOCIATED ENDORIBONUCLEASE CAS2 3"/>
    <property type="match status" value="1"/>
</dbReference>
<dbReference type="HAMAP" id="MF_01471">
    <property type="entry name" value="Cas2"/>
    <property type="match status" value="1"/>
</dbReference>
<comment type="caution">
    <text evidence="8">The sequence shown here is derived from an EMBL/GenBank/DDBJ whole genome shotgun (WGS) entry which is preliminary data.</text>
</comment>
<sequence length="98" mass="11423">MRPNHRWIVIYDILDKKRLTKVAKLMESFGMRIQRSVFEMAGSGRLVELVTSKLEFILEDVDSVIFIPLCVEDYEKTVRMGSAMRVPDTELLDENIFV</sequence>
<dbReference type="PANTHER" id="PTHR34405">
    <property type="entry name" value="CRISPR-ASSOCIATED ENDORIBONUCLEASE CAS2"/>
    <property type="match status" value="1"/>
</dbReference>
<evidence type="ECO:0000313" key="8">
    <source>
        <dbReference type="EMBL" id="MPL98673.1"/>
    </source>
</evidence>
<gene>
    <name evidence="8" type="primary">cas2_12</name>
    <name evidence="8" type="ORF">SDC9_44880</name>
</gene>
<evidence type="ECO:0000256" key="2">
    <source>
        <dbReference type="ARBA" id="ARBA00022722"/>
    </source>
</evidence>
<dbReference type="SUPFAM" id="SSF143430">
    <property type="entry name" value="TTP0101/SSO1404-like"/>
    <property type="match status" value="1"/>
</dbReference>
<comment type="cofactor">
    <cofactor evidence="1">
        <name>Mg(2+)</name>
        <dbReference type="ChEBI" id="CHEBI:18420"/>
    </cofactor>
</comment>
<dbReference type="GO" id="GO:0046872">
    <property type="term" value="F:metal ion binding"/>
    <property type="evidence" value="ECO:0007669"/>
    <property type="project" value="UniProtKB-KW"/>
</dbReference>
<dbReference type="EC" id="3.1.-.-" evidence="8"/>
<reference evidence="8" key="1">
    <citation type="submission" date="2019-08" db="EMBL/GenBank/DDBJ databases">
        <authorList>
            <person name="Kucharzyk K."/>
            <person name="Murdoch R.W."/>
            <person name="Higgins S."/>
            <person name="Loffler F."/>
        </authorList>
    </citation>
    <scope>NUCLEOTIDE SEQUENCE</scope>
</reference>
<evidence type="ECO:0000256" key="3">
    <source>
        <dbReference type="ARBA" id="ARBA00022723"/>
    </source>
</evidence>
<keyword evidence="7" id="KW-0051">Antiviral defense</keyword>